<dbReference type="Proteomes" id="UP000570361">
    <property type="component" value="Unassembled WGS sequence"/>
</dbReference>
<dbReference type="Pfam" id="PF03845">
    <property type="entry name" value="Spore_permease"/>
    <property type="match status" value="1"/>
</dbReference>
<organism evidence="9 10">
    <name type="scientific">Paenibacillus phyllosphaerae</name>
    <dbReference type="NCBI Taxonomy" id="274593"/>
    <lineage>
        <taxon>Bacteria</taxon>
        <taxon>Bacillati</taxon>
        <taxon>Bacillota</taxon>
        <taxon>Bacilli</taxon>
        <taxon>Bacillales</taxon>
        <taxon>Paenibacillaceae</taxon>
        <taxon>Paenibacillus</taxon>
    </lineage>
</organism>
<keyword evidence="10" id="KW-1185">Reference proteome</keyword>
<keyword evidence="5 8" id="KW-0812">Transmembrane</keyword>
<sequence length="367" mass="40443">MNEKITSLQASALIMFAIVPTGILLVPGAVVGVAGQNAWLSVLAGMVISVGLAILVGIVCRQYQDAPFLQWIEQRCGRLVAALLGLYLTRYYMTTAAVTLREFTNFISEEIMPNTPELLLKIIIMLVVVYAVIQGIETIVRVNIVIFFISVVLMFMGLFLIGENIEIRNLLPIWEGTPMSFMHGALLTLAWLSEVSLLLILGPYLRKNSPLIRTGIVGVMMAGSGILITVIVAMATFGNKITQMLTFPSFVIVSLVEIGSFLERLEIVFISLWIMTMYVKLAVFLFGAAHCFISAFKLETERLFILLLGLLILLTSQYSWANTAEFHRFTLMLGTPDLFASNIVLPLVIGVVLVVSSLWSKRVEGSG</sequence>
<evidence type="ECO:0000256" key="7">
    <source>
        <dbReference type="ARBA" id="ARBA00023136"/>
    </source>
</evidence>
<keyword evidence="6 8" id="KW-1133">Transmembrane helix</keyword>
<evidence type="ECO:0000256" key="2">
    <source>
        <dbReference type="ARBA" id="ARBA00007998"/>
    </source>
</evidence>
<keyword evidence="4" id="KW-0309">Germination</keyword>
<feature type="transmembrane region" description="Helical" evidence="8">
    <location>
        <begin position="118"/>
        <end position="136"/>
    </location>
</feature>
<feature type="transmembrane region" description="Helical" evidence="8">
    <location>
        <begin position="340"/>
        <end position="359"/>
    </location>
</feature>
<dbReference type="GO" id="GO:0009847">
    <property type="term" value="P:spore germination"/>
    <property type="evidence" value="ECO:0007669"/>
    <property type="project" value="InterPro"/>
</dbReference>
<dbReference type="Gene3D" id="1.20.1740.10">
    <property type="entry name" value="Amino acid/polyamine transporter I"/>
    <property type="match status" value="1"/>
</dbReference>
<gene>
    <name evidence="9" type="ORF">FHS18_005161</name>
</gene>
<dbReference type="GO" id="GO:0016020">
    <property type="term" value="C:membrane"/>
    <property type="evidence" value="ECO:0007669"/>
    <property type="project" value="UniProtKB-SubCell"/>
</dbReference>
<evidence type="ECO:0000256" key="1">
    <source>
        <dbReference type="ARBA" id="ARBA00004141"/>
    </source>
</evidence>
<feature type="transmembrane region" description="Helical" evidence="8">
    <location>
        <begin position="181"/>
        <end position="205"/>
    </location>
</feature>
<name>A0A7W5B262_9BACL</name>
<keyword evidence="7 8" id="KW-0472">Membrane</keyword>
<feature type="transmembrane region" description="Helical" evidence="8">
    <location>
        <begin position="142"/>
        <end position="161"/>
    </location>
</feature>
<dbReference type="AlphaFoldDB" id="A0A7W5B262"/>
<comment type="subcellular location">
    <subcellularLocation>
        <location evidence="1">Membrane</location>
        <topology evidence="1">Multi-pass membrane protein</topology>
    </subcellularLocation>
</comment>
<feature type="transmembrane region" description="Helical" evidence="8">
    <location>
        <begin position="303"/>
        <end position="320"/>
    </location>
</feature>
<evidence type="ECO:0000256" key="3">
    <source>
        <dbReference type="ARBA" id="ARBA00022448"/>
    </source>
</evidence>
<comment type="similarity">
    <text evidence="2">Belongs to the amino acid-polyamine-organocation (APC) superfamily. Spore germination protein (SGP) (TC 2.A.3.9) family.</text>
</comment>
<dbReference type="NCBIfam" id="TIGR00912">
    <property type="entry name" value="2A0309"/>
    <property type="match status" value="1"/>
</dbReference>
<dbReference type="InterPro" id="IPR004761">
    <property type="entry name" value="Spore_GerAB"/>
</dbReference>
<accession>A0A7W5B262</accession>
<keyword evidence="3" id="KW-0813">Transport</keyword>
<dbReference type="EMBL" id="JACHXK010000016">
    <property type="protein sequence ID" value="MBB3113058.1"/>
    <property type="molecule type" value="Genomic_DNA"/>
</dbReference>
<proteinExistence type="inferred from homology"/>
<evidence type="ECO:0000256" key="8">
    <source>
        <dbReference type="SAM" id="Phobius"/>
    </source>
</evidence>
<dbReference type="RefSeq" id="WP_183603159.1">
    <property type="nucleotide sequence ID" value="NZ_JACHXK010000016.1"/>
</dbReference>
<evidence type="ECO:0000313" key="9">
    <source>
        <dbReference type="EMBL" id="MBB3113058.1"/>
    </source>
</evidence>
<reference evidence="9 10" key="1">
    <citation type="submission" date="2020-08" db="EMBL/GenBank/DDBJ databases">
        <title>Genomic Encyclopedia of Type Strains, Phase III (KMG-III): the genomes of soil and plant-associated and newly described type strains.</title>
        <authorList>
            <person name="Whitman W."/>
        </authorList>
    </citation>
    <scope>NUCLEOTIDE SEQUENCE [LARGE SCALE GENOMIC DNA]</scope>
    <source>
        <strain evidence="9 10">CECT 5862</strain>
    </source>
</reference>
<dbReference type="PANTHER" id="PTHR34975">
    <property type="entry name" value="SPORE GERMINATION PROTEIN A2"/>
    <property type="match status" value="1"/>
</dbReference>
<feature type="transmembrane region" description="Helical" evidence="8">
    <location>
        <begin position="211"/>
        <end position="237"/>
    </location>
</feature>
<feature type="transmembrane region" description="Helical" evidence="8">
    <location>
        <begin position="39"/>
        <end position="60"/>
    </location>
</feature>
<dbReference type="PANTHER" id="PTHR34975:SF2">
    <property type="entry name" value="SPORE GERMINATION PROTEIN A2"/>
    <property type="match status" value="1"/>
</dbReference>
<evidence type="ECO:0000256" key="6">
    <source>
        <dbReference type="ARBA" id="ARBA00022989"/>
    </source>
</evidence>
<comment type="caution">
    <text evidence="9">The sequence shown here is derived from an EMBL/GenBank/DDBJ whole genome shotgun (WGS) entry which is preliminary data.</text>
</comment>
<evidence type="ECO:0000313" key="10">
    <source>
        <dbReference type="Proteomes" id="UP000570361"/>
    </source>
</evidence>
<feature type="transmembrane region" description="Helical" evidence="8">
    <location>
        <begin position="268"/>
        <end position="296"/>
    </location>
</feature>
<evidence type="ECO:0000256" key="4">
    <source>
        <dbReference type="ARBA" id="ARBA00022544"/>
    </source>
</evidence>
<feature type="transmembrane region" description="Helical" evidence="8">
    <location>
        <begin position="12"/>
        <end position="33"/>
    </location>
</feature>
<evidence type="ECO:0000256" key="5">
    <source>
        <dbReference type="ARBA" id="ARBA00022692"/>
    </source>
</evidence>
<protein>
    <submittedName>
        <fullName evidence="9">Spore germination protein KB</fullName>
    </submittedName>
</protein>